<feature type="compositionally biased region" description="Low complexity" evidence="5">
    <location>
        <begin position="752"/>
        <end position="794"/>
    </location>
</feature>
<evidence type="ECO:0000256" key="4">
    <source>
        <dbReference type="PROSITE-ProRule" id="PRU00042"/>
    </source>
</evidence>
<feature type="transmembrane region" description="Helical" evidence="6">
    <location>
        <begin position="45"/>
        <end position="70"/>
    </location>
</feature>
<feature type="non-terminal residue" evidence="8">
    <location>
        <position position="1"/>
    </location>
</feature>
<dbReference type="Gene3D" id="3.30.160.60">
    <property type="entry name" value="Classic Zinc Finger"/>
    <property type="match status" value="1"/>
</dbReference>
<evidence type="ECO:0000313" key="9">
    <source>
        <dbReference type="Proteomes" id="UP001607302"/>
    </source>
</evidence>
<evidence type="ECO:0000256" key="1">
    <source>
        <dbReference type="ARBA" id="ARBA00022723"/>
    </source>
</evidence>
<proteinExistence type="predicted"/>
<evidence type="ECO:0000256" key="5">
    <source>
        <dbReference type="SAM" id="MobiDB-lite"/>
    </source>
</evidence>
<keyword evidence="9" id="KW-1185">Reference proteome</keyword>
<dbReference type="SUPFAM" id="SSF57667">
    <property type="entry name" value="beta-beta-alpha zinc fingers"/>
    <property type="match status" value="1"/>
</dbReference>
<keyword evidence="6" id="KW-1133">Transmembrane helix</keyword>
<feature type="compositionally biased region" description="Low complexity" evidence="5">
    <location>
        <begin position="258"/>
        <end position="292"/>
    </location>
</feature>
<feature type="region of interest" description="Disordered" evidence="5">
    <location>
        <begin position="969"/>
        <end position="992"/>
    </location>
</feature>
<feature type="compositionally biased region" description="Low complexity" evidence="5">
    <location>
        <begin position="839"/>
        <end position="857"/>
    </location>
</feature>
<feature type="compositionally biased region" description="Low complexity" evidence="5">
    <location>
        <begin position="300"/>
        <end position="332"/>
    </location>
</feature>
<dbReference type="PROSITE" id="PS00028">
    <property type="entry name" value="ZINC_FINGER_C2H2_1"/>
    <property type="match status" value="3"/>
</dbReference>
<keyword evidence="6" id="KW-0472">Membrane</keyword>
<dbReference type="InterPro" id="IPR013087">
    <property type="entry name" value="Znf_C2H2_type"/>
</dbReference>
<feature type="compositionally biased region" description="Low complexity" evidence="5">
    <location>
        <begin position="716"/>
        <end position="733"/>
    </location>
</feature>
<dbReference type="Proteomes" id="UP001607302">
    <property type="component" value="Unassembled WGS sequence"/>
</dbReference>
<dbReference type="GO" id="GO:0008270">
    <property type="term" value="F:zinc ion binding"/>
    <property type="evidence" value="ECO:0007669"/>
    <property type="project" value="UniProtKB-KW"/>
</dbReference>
<dbReference type="GO" id="GO:0005634">
    <property type="term" value="C:nucleus"/>
    <property type="evidence" value="ECO:0007669"/>
    <property type="project" value="UniProtKB-ARBA"/>
</dbReference>
<feature type="domain" description="C2H2-type" evidence="7">
    <location>
        <begin position="409"/>
        <end position="437"/>
    </location>
</feature>
<feature type="region of interest" description="Disordered" evidence="5">
    <location>
        <begin position="161"/>
        <end position="182"/>
    </location>
</feature>
<reference evidence="8 9" key="1">
    <citation type="journal article" date="2024" name="Ann. Entomol. Soc. Am.">
        <title>Genomic analyses of the southern and eastern yellowjacket wasps (Hymenoptera: Vespidae) reveal evolutionary signatures of social life.</title>
        <authorList>
            <person name="Catto M.A."/>
            <person name="Caine P.B."/>
            <person name="Orr S.E."/>
            <person name="Hunt B.G."/>
            <person name="Goodisman M.A.D."/>
        </authorList>
    </citation>
    <scope>NUCLEOTIDE SEQUENCE [LARGE SCALE GENOMIC DNA]</scope>
    <source>
        <strain evidence="8">233</strain>
        <tissue evidence="8">Head and thorax</tissue>
    </source>
</reference>
<feature type="region of interest" description="Disordered" evidence="5">
    <location>
        <begin position="217"/>
        <end position="332"/>
    </location>
</feature>
<dbReference type="InterPro" id="IPR036236">
    <property type="entry name" value="Znf_C2H2_sf"/>
</dbReference>
<feature type="compositionally biased region" description="Low complexity" evidence="5">
    <location>
        <begin position="972"/>
        <end position="983"/>
    </location>
</feature>
<feature type="region of interest" description="Disordered" evidence="5">
    <location>
        <begin position="681"/>
        <end position="939"/>
    </location>
</feature>
<dbReference type="InterPro" id="IPR022755">
    <property type="entry name" value="Znf_C2H2_jaz"/>
</dbReference>
<gene>
    <name evidence="8" type="ORF">V1478_004747</name>
</gene>
<feature type="compositionally biased region" description="Low complexity" evidence="5">
    <location>
        <begin position="439"/>
        <end position="477"/>
    </location>
</feature>
<feature type="compositionally biased region" description="Low complexity" evidence="5">
    <location>
        <begin position="217"/>
        <end position="234"/>
    </location>
</feature>
<feature type="compositionally biased region" description="Polar residues" evidence="5">
    <location>
        <begin position="924"/>
        <end position="933"/>
    </location>
</feature>
<dbReference type="PROSITE" id="PS50157">
    <property type="entry name" value="ZINC_FINGER_C2H2_2"/>
    <property type="match status" value="3"/>
</dbReference>
<feature type="region of interest" description="Disordered" evidence="5">
    <location>
        <begin position="428"/>
        <end position="478"/>
    </location>
</feature>
<protein>
    <submittedName>
        <fullName evidence="8">Myb-like protein Q</fullName>
    </submittedName>
</protein>
<dbReference type="SMART" id="SM00355">
    <property type="entry name" value="ZnF_C2H2"/>
    <property type="match status" value="3"/>
</dbReference>
<feature type="compositionally biased region" description="Gly residues" evidence="5">
    <location>
        <begin position="703"/>
        <end position="715"/>
    </location>
</feature>
<name>A0ABD2BHF6_VESSQ</name>
<keyword evidence="2 4" id="KW-0863">Zinc-finger</keyword>
<feature type="compositionally biased region" description="Polar residues" evidence="5">
    <location>
        <begin position="1044"/>
        <end position="1064"/>
    </location>
</feature>
<sequence>DVVTTDDPAKGSYSSNCAIVLQGVPLRDHRQKVNLKHKERTFSHFVSFHSLSFIFLLPLSLFSSLVPFLFSLISSFPRLTSFFRERAQNRDGVEDTTRRRNSETLDVSLASAVSRIRPDKFGKGKMTMPYAANRQTSQEPMCFTLIWTFMIRLENHNMSEMTSVEKQQEHQQQQQQYVGGSSNSEYHCKDCDLYFESDKSLRVHLCYHQENLSTRWNQTQQEESNNNNSKAGNHNSGGGGHSNAKRESVTATVDSCESSSTSPSQEPSSSRHQHQEQQQQQQQQPQQQSQQQQPPPPPQQQQQQPQSQQQQQQQHQEQQQQQQQQQQQTSQSYNHFHTPMYSETSYFIQNDSAYLLSHHYSSSQDDVSNNVGVTGGGGYSRYHPYQHQQHFPTERTCSISSTSPQSPPLQCDKCGAVYEDANQLGEHVRTSHSNSPNVYPGQPQYQQLGGSPQQQNQPQLHPSPTQPSQQPQQQQQHGYEYNGGQAMKSSEVKQEPEEQAEILDLDSHKVQTHRYEEELMRLHHHQQHQQDLQMQIHQQQVLQHQQQRSGSLPVGPMLGWPPGGQPHEYHPGLPSMGGMENVSPISDQGQFIRGQHMSVVESSRHPGSPIITSTQTIPTHQLPATLLQQPPKAPPLANQSWKSNEARRPKTYNCTACNKWFTSSGHLKRHYNTTLHKNAVKQSNQPDPANLPISAHHHPGRDNGVGHGHGHGSVRGTGPSRSSPELSSSASPPNLIAGPSGEAARGLLHTPTTTTTTTTNTLYNNNNNSSNSSNSSNESSVVVLAQQQQQQQPQGSMVLLGSTMLPLNSPGQSPMAAHHQQMGSSPPQLVQHHHRHQHQQQQQQHHQQQQQQQQQQQLHIPMDSPSGQIHIHHPMNSPISVMQQHPGPHLSSPSQMGSSHPHHLTSPTTSGSVHPAMVSPPAMGNTTTPQQVYPNALPPHVTTSTNMGLLESITIQLTTTGNSLLPISSVEQQQQQQQQQQLQHQHHHLHQQTQDMLPGFGTFSNHQRSLPSFTQFGISGFLVGHDQVQAVNVGGLSPEENRSPQDGSFESPGSSYDPYKNSSPRYESLTNISTMQVNTDGMIVKQYEIENQQHHLANRNNNDSKSTKLTTIYRNICRLRKNSIRTLAYNLKKIQNRKLPACS</sequence>
<keyword evidence="6" id="KW-0812">Transmembrane</keyword>
<keyword evidence="1" id="KW-0479">Metal-binding</keyword>
<evidence type="ECO:0000256" key="6">
    <source>
        <dbReference type="SAM" id="Phobius"/>
    </source>
</evidence>
<feature type="domain" description="C2H2-type" evidence="7">
    <location>
        <begin position="652"/>
        <end position="681"/>
    </location>
</feature>
<evidence type="ECO:0000256" key="3">
    <source>
        <dbReference type="ARBA" id="ARBA00022833"/>
    </source>
</evidence>
<feature type="region of interest" description="Disordered" evidence="5">
    <location>
        <begin position="1035"/>
        <end position="1064"/>
    </location>
</feature>
<dbReference type="Pfam" id="PF12171">
    <property type="entry name" value="zf-C2H2_jaz"/>
    <property type="match status" value="1"/>
</dbReference>
<organism evidence="8 9">
    <name type="scientific">Vespula squamosa</name>
    <name type="common">Southern yellow jacket</name>
    <name type="synonym">Wasp</name>
    <dbReference type="NCBI Taxonomy" id="30214"/>
    <lineage>
        <taxon>Eukaryota</taxon>
        <taxon>Metazoa</taxon>
        <taxon>Ecdysozoa</taxon>
        <taxon>Arthropoda</taxon>
        <taxon>Hexapoda</taxon>
        <taxon>Insecta</taxon>
        <taxon>Pterygota</taxon>
        <taxon>Neoptera</taxon>
        <taxon>Endopterygota</taxon>
        <taxon>Hymenoptera</taxon>
        <taxon>Apocrita</taxon>
        <taxon>Aculeata</taxon>
        <taxon>Vespoidea</taxon>
        <taxon>Vespidae</taxon>
        <taxon>Vespinae</taxon>
        <taxon>Vespula</taxon>
    </lineage>
</organism>
<evidence type="ECO:0000259" key="7">
    <source>
        <dbReference type="PROSITE" id="PS50157"/>
    </source>
</evidence>
<feature type="domain" description="C2H2-type" evidence="7">
    <location>
        <begin position="186"/>
        <end position="213"/>
    </location>
</feature>
<keyword evidence="3" id="KW-0862">Zinc</keyword>
<accession>A0ABD2BHF6</accession>
<dbReference type="EMBL" id="JAUDFV010000102">
    <property type="protein sequence ID" value="KAL2732059.1"/>
    <property type="molecule type" value="Genomic_DNA"/>
</dbReference>
<dbReference type="FunFam" id="3.30.160.60:FF:000446">
    <property type="entry name" value="Zinc finger protein"/>
    <property type="match status" value="1"/>
</dbReference>
<comment type="caution">
    <text evidence="8">The sequence shown here is derived from an EMBL/GenBank/DDBJ whole genome shotgun (WGS) entry which is preliminary data.</text>
</comment>
<evidence type="ECO:0000313" key="8">
    <source>
        <dbReference type="EMBL" id="KAL2732059.1"/>
    </source>
</evidence>
<evidence type="ECO:0000256" key="2">
    <source>
        <dbReference type="ARBA" id="ARBA00022771"/>
    </source>
</evidence>
<dbReference type="AlphaFoldDB" id="A0ABD2BHF6"/>